<accession>A0A4Y7QCU8</accession>
<name>A0A4Y7QCU8_9AGAM</name>
<sequence>MYLAIFVLATFMNIAVGFTSQCKLYKFACHLVPLLPDENTVPAEIVDLNRGPSPLRELSPGEEFSKLGNAMLEVGELILAAKEKSAGKKSSGRRTFGTSIDNHCETQPASASIDQMTPLKAAGHFVSVTIHFEELQPATGCAGKAKMKKASETKSDHVNLEEISRSEAMCAFLAIHDLNGVYDIHSERGPPFKMCGGKTDAPIISTNKNFSVLVSELFKKTKLVNIRTLEDGVIAGDGEELVHGTKVPRLENFSDATQLHRSLLLKLKKLWQCQTHLGEHGQPGHCFVSESGKHLGLNNRHFNLWTAAIAAGKCMIYDPPSISEFDGLRDGS</sequence>
<dbReference type="AlphaFoldDB" id="A0A4Y7QCU8"/>
<evidence type="ECO:0000313" key="2">
    <source>
        <dbReference type="EMBL" id="TDL24670.1"/>
    </source>
</evidence>
<gene>
    <name evidence="2" type="ORF">BD410DRAFT_801984</name>
</gene>
<keyword evidence="3" id="KW-1185">Reference proteome</keyword>
<evidence type="ECO:0008006" key="4">
    <source>
        <dbReference type="Google" id="ProtNLM"/>
    </source>
</evidence>
<evidence type="ECO:0000313" key="3">
    <source>
        <dbReference type="Proteomes" id="UP000294933"/>
    </source>
</evidence>
<dbReference type="OrthoDB" id="3261928at2759"/>
<protein>
    <recommendedName>
        <fullName evidence="4">Fungal-type protein kinase domain-containing protein</fullName>
    </recommendedName>
</protein>
<dbReference type="VEuPathDB" id="FungiDB:BD410DRAFT_801984"/>
<feature type="chain" id="PRO_5021458163" description="Fungal-type protein kinase domain-containing protein" evidence="1">
    <location>
        <begin position="18"/>
        <end position="332"/>
    </location>
</feature>
<dbReference type="Proteomes" id="UP000294933">
    <property type="component" value="Unassembled WGS sequence"/>
</dbReference>
<proteinExistence type="predicted"/>
<keyword evidence="1" id="KW-0732">Signal</keyword>
<dbReference type="EMBL" id="ML170166">
    <property type="protein sequence ID" value="TDL24670.1"/>
    <property type="molecule type" value="Genomic_DNA"/>
</dbReference>
<evidence type="ECO:0000256" key="1">
    <source>
        <dbReference type="SAM" id="SignalP"/>
    </source>
</evidence>
<feature type="signal peptide" evidence="1">
    <location>
        <begin position="1"/>
        <end position="17"/>
    </location>
</feature>
<reference evidence="2 3" key="1">
    <citation type="submission" date="2018-06" db="EMBL/GenBank/DDBJ databases">
        <title>A transcriptomic atlas of mushroom development highlights an independent origin of complex multicellularity.</title>
        <authorList>
            <consortium name="DOE Joint Genome Institute"/>
            <person name="Krizsan K."/>
            <person name="Almasi E."/>
            <person name="Merenyi Z."/>
            <person name="Sahu N."/>
            <person name="Viragh M."/>
            <person name="Koszo T."/>
            <person name="Mondo S."/>
            <person name="Kiss B."/>
            <person name="Balint B."/>
            <person name="Kues U."/>
            <person name="Barry K."/>
            <person name="Hegedus J.C."/>
            <person name="Henrissat B."/>
            <person name="Johnson J."/>
            <person name="Lipzen A."/>
            <person name="Ohm R."/>
            <person name="Nagy I."/>
            <person name="Pangilinan J."/>
            <person name="Yan J."/>
            <person name="Xiong Y."/>
            <person name="Grigoriev I.V."/>
            <person name="Hibbett D.S."/>
            <person name="Nagy L.G."/>
        </authorList>
    </citation>
    <scope>NUCLEOTIDE SEQUENCE [LARGE SCALE GENOMIC DNA]</scope>
    <source>
        <strain evidence="2 3">SZMC22713</strain>
    </source>
</reference>
<organism evidence="2 3">
    <name type="scientific">Rickenella mellea</name>
    <dbReference type="NCBI Taxonomy" id="50990"/>
    <lineage>
        <taxon>Eukaryota</taxon>
        <taxon>Fungi</taxon>
        <taxon>Dikarya</taxon>
        <taxon>Basidiomycota</taxon>
        <taxon>Agaricomycotina</taxon>
        <taxon>Agaricomycetes</taxon>
        <taxon>Hymenochaetales</taxon>
        <taxon>Rickenellaceae</taxon>
        <taxon>Rickenella</taxon>
    </lineage>
</organism>